<dbReference type="Proteomes" id="UP000270261">
    <property type="component" value="Unassembled WGS sequence"/>
</dbReference>
<dbReference type="AlphaFoldDB" id="A0A426FQ02"/>
<protein>
    <submittedName>
        <fullName evidence="3">MOSC domain-containing protein</fullName>
    </submittedName>
</protein>
<dbReference type="PANTHER" id="PTHR14237:SF19">
    <property type="entry name" value="MITOCHONDRIAL AMIDOXIME REDUCING COMPONENT 1"/>
    <property type="match status" value="1"/>
</dbReference>
<gene>
    <name evidence="3" type="ORF">EHV23_00065</name>
</gene>
<organism evidence="3 4">
    <name type="scientific">Lautropia dentalis</name>
    <dbReference type="NCBI Taxonomy" id="2490857"/>
    <lineage>
        <taxon>Bacteria</taxon>
        <taxon>Pseudomonadati</taxon>
        <taxon>Pseudomonadota</taxon>
        <taxon>Betaproteobacteria</taxon>
        <taxon>Burkholderiales</taxon>
        <taxon>Burkholderiaceae</taxon>
        <taxon>Lautropia</taxon>
    </lineage>
</organism>
<feature type="compositionally biased region" description="Low complexity" evidence="1">
    <location>
        <begin position="166"/>
        <end position="180"/>
    </location>
</feature>
<feature type="domain" description="MOSC" evidence="2">
    <location>
        <begin position="164"/>
        <end position="315"/>
    </location>
</feature>
<feature type="region of interest" description="Disordered" evidence="1">
    <location>
        <begin position="139"/>
        <end position="180"/>
    </location>
</feature>
<dbReference type="GO" id="GO:0030151">
    <property type="term" value="F:molybdenum ion binding"/>
    <property type="evidence" value="ECO:0007669"/>
    <property type="project" value="InterPro"/>
</dbReference>
<dbReference type="InterPro" id="IPR005302">
    <property type="entry name" value="MoCF_Sase_C"/>
</dbReference>
<dbReference type="Pfam" id="PF03476">
    <property type="entry name" value="MOSC_N"/>
    <property type="match status" value="1"/>
</dbReference>
<comment type="caution">
    <text evidence="3">The sequence shown here is derived from an EMBL/GenBank/DDBJ whole genome shotgun (WGS) entry which is preliminary data.</text>
</comment>
<keyword evidence="4" id="KW-1185">Reference proteome</keyword>
<reference evidence="3 4" key="1">
    <citation type="submission" date="2018-11" db="EMBL/GenBank/DDBJ databases">
        <title>Genome sequencing of Lautropia sp. KCOM 2505 (= ChDC F240).</title>
        <authorList>
            <person name="Kook J.-K."/>
            <person name="Park S.-N."/>
            <person name="Lim Y.K."/>
        </authorList>
    </citation>
    <scope>NUCLEOTIDE SEQUENCE [LARGE SCALE GENOMIC DNA]</scope>
    <source>
        <strain evidence="3 4">KCOM 2505</strain>
    </source>
</reference>
<evidence type="ECO:0000256" key="1">
    <source>
        <dbReference type="SAM" id="MobiDB-lite"/>
    </source>
</evidence>
<dbReference type="InterPro" id="IPR011037">
    <property type="entry name" value="Pyrv_Knase-like_insert_dom_sf"/>
</dbReference>
<evidence type="ECO:0000313" key="3">
    <source>
        <dbReference type="EMBL" id="RRN44739.1"/>
    </source>
</evidence>
<dbReference type="InterPro" id="IPR005303">
    <property type="entry name" value="MOCOS_middle"/>
</dbReference>
<accession>A0A426FQ02</accession>
<dbReference type="SUPFAM" id="SSF50800">
    <property type="entry name" value="PK beta-barrel domain-like"/>
    <property type="match status" value="1"/>
</dbReference>
<name>A0A426FQ02_9BURK</name>
<sequence length="315" mass="33722">MGIVVRDIIIYPVKSCRGIRVPAAALQETGLAHDRQWMLVDEGGRFVTQRSHPAMAHIAPRLEDGQLYLQAPGMREGIGLPVDGFDVEAAPRLASQVFDRPVQTRVESRRVNQWLSDYLKQPVRLVRFDAGLRRGDWPVDGKPLAGDSVQGGSREGRLAGGGGAATRGPADGSLAARGTAGGTRLADAHPLLIASMASLRELNRRLAARGAEPVEMLRFRPNIVVDGDDMAPHAEDSLNALVHAGYALQMMAPCARCATPNLNPATGQFGAEPTRTLREYRLDPVSDSVLFGVHARIALGAGNATIRVGDVLLPS</sequence>
<evidence type="ECO:0000259" key="2">
    <source>
        <dbReference type="PROSITE" id="PS51340"/>
    </source>
</evidence>
<evidence type="ECO:0000313" key="4">
    <source>
        <dbReference type="Proteomes" id="UP000270261"/>
    </source>
</evidence>
<proteinExistence type="predicted"/>
<dbReference type="PANTHER" id="PTHR14237">
    <property type="entry name" value="MOLYBDOPTERIN COFACTOR SULFURASE MOSC"/>
    <property type="match status" value="1"/>
</dbReference>
<dbReference type="OrthoDB" id="581532at2"/>
<dbReference type="RefSeq" id="WP_125094147.1">
    <property type="nucleotide sequence ID" value="NZ_RRUE01000001.1"/>
</dbReference>
<dbReference type="SUPFAM" id="SSF141673">
    <property type="entry name" value="MOSC N-terminal domain-like"/>
    <property type="match status" value="1"/>
</dbReference>
<dbReference type="GO" id="GO:0003824">
    <property type="term" value="F:catalytic activity"/>
    <property type="evidence" value="ECO:0007669"/>
    <property type="project" value="InterPro"/>
</dbReference>
<dbReference type="EMBL" id="RRUE01000001">
    <property type="protein sequence ID" value="RRN44739.1"/>
    <property type="molecule type" value="Genomic_DNA"/>
</dbReference>
<dbReference type="PROSITE" id="PS51340">
    <property type="entry name" value="MOSC"/>
    <property type="match status" value="1"/>
</dbReference>
<dbReference type="GO" id="GO:0030170">
    <property type="term" value="F:pyridoxal phosphate binding"/>
    <property type="evidence" value="ECO:0007669"/>
    <property type="project" value="InterPro"/>
</dbReference>
<dbReference type="Pfam" id="PF03473">
    <property type="entry name" value="MOSC"/>
    <property type="match status" value="1"/>
</dbReference>